<dbReference type="AlphaFoldDB" id="A0AAF3J8T5"/>
<name>A0AAF3J8T5_9BILA</name>
<evidence type="ECO:0000313" key="1">
    <source>
        <dbReference type="Proteomes" id="UP000887575"/>
    </source>
</evidence>
<organism evidence="1 2">
    <name type="scientific">Mesorhabditis belari</name>
    <dbReference type="NCBI Taxonomy" id="2138241"/>
    <lineage>
        <taxon>Eukaryota</taxon>
        <taxon>Metazoa</taxon>
        <taxon>Ecdysozoa</taxon>
        <taxon>Nematoda</taxon>
        <taxon>Chromadorea</taxon>
        <taxon>Rhabditida</taxon>
        <taxon>Rhabditina</taxon>
        <taxon>Rhabditomorpha</taxon>
        <taxon>Rhabditoidea</taxon>
        <taxon>Rhabditidae</taxon>
        <taxon>Mesorhabditinae</taxon>
        <taxon>Mesorhabditis</taxon>
    </lineage>
</organism>
<protein>
    <submittedName>
        <fullName evidence="2">Uncharacterized protein</fullName>
    </submittedName>
</protein>
<dbReference type="WBParaSite" id="MBELARI_LOCUS367">
    <property type="protein sequence ID" value="MBELARI_LOCUS367"/>
    <property type="gene ID" value="MBELARI_LOCUS367"/>
</dbReference>
<keyword evidence="1" id="KW-1185">Reference proteome</keyword>
<reference evidence="2" key="1">
    <citation type="submission" date="2024-02" db="UniProtKB">
        <authorList>
            <consortium name="WormBaseParasite"/>
        </authorList>
    </citation>
    <scope>IDENTIFICATION</scope>
</reference>
<dbReference type="Proteomes" id="UP000887575">
    <property type="component" value="Unassembled WGS sequence"/>
</dbReference>
<evidence type="ECO:0000313" key="2">
    <source>
        <dbReference type="WBParaSite" id="MBELARI_LOCUS367"/>
    </source>
</evidence>
<accession>A0AAF3J8T5</accession>
<proteinExistence type="predicted"/>
<sequence length="69" mass="8323">MRLRPRWFGDSNRRLSRGCWILIGLVAVQLRPWQLQVFKSSHCKRLQCMILMIRLIQSFRYENAGCNDR</sequence>